<dbReference type="Proteomes" id="UP001610432">
    <property type="component" value="Unassembled WGS sequence"/>
</dbReference>
<dbReference type="EMBL" id="JBFXLQ010000037">
    <property type="protein sequence ID" value="KAL2864858.1"/>
    <property type="molecule type" value="Genomic_DNA"/>
</dbReference>
<evidence type="ECO:0000313" key="2">
    <source>
        <dbReference type="Proteomes" id="UP001610432"/>
    </source>
</evidence>
<organism evidence="1 2">
    <name type="scientific">Aspergillus lucknowensis</name>
    <dbReference type="NCBI Taxonomy" id="176173"/>
    <lineage>
        <taxon>Eukaryota</taxon>
        <taxon>Fungi</taxon>
        <taxon>Dikarya</taxon>
        <taxon>Ascomycota</taxon>
        <taxon>Pezizomycotina</taxon>
        <taxon>Eurotiomycetes</taxon>
        <taxon>Eurotiomycetidae</taxon>
        <taxon>Eurotiales</taxon>
        <taxon>Aspergillaceae</taxon>
        <taxon>Aspergillus</taxon>
        <taxon>Aspergillus subgen. Nidulantes</taxon>
    </lineage>
</organism>
<name>A0ABR4LJZ3_9EURO</name>
<evidence type="ECO:0008006" key="3">
    <source>
        <dbReference type="Google" id="ProtNLM"/>
    </source>
</evidence>
<reference evidence="1 2" key="1">
    <citation type="submission" date="2024-07" db="EMBL/GenBank/DDBJ databases">
        <title>Section-level genome sequencing and comparative genomics of Aspergillus sections Usti and Cavernicolus.</title>
        <authorList>
            <consortium name="Lawrence Berkeley National Laboratory"/>
            <person name="Nybo J.L."/>
            <person name="Vesth T.C."/>
            <person name="Theobald S."/>
            <person name="Frisvad J.C."/>
            <person name="Larsen T.O."/>
            <person name="Kjaerboelling I."/>
            <person name="Rothschild-Mancinelli K."/>
            <person name="Lyhne E.K."/>
            <person name="Kogle M.E."/>
            <person name="Barry K."/>
            <person name="Clum A."/>
            <person name="Na H."/>
            <person name="Ledsgaard L."/>
            <person name="Lin J."/>
            <person name="Lipzen A."/>
            <person name="Kuo A."/>
            <person name="Riley R."/>
            <person name="Mondo S."/>
            <person name="Labutti K."/>
            <person name="Haridas S."/>
            <person name="Pangalinan J."/>
            <person name="Salamov A.A."/>
            <person name="Simmons B.A."/>
            <person name="Magnuson J.K."/>
            <person name="Chen J."/>
            <person name="Drula E."/>
            <person name="Henrissat B."/>
            <person name="Wiebenga A."/>
            <person name="Lubbers R.J."/>
            <person name="Gomes A.C."/>
            <person name="Macurrencykelacurrency M.R."/>
            <person name="Stajich J."/>
            <person name="Grigoriev I.V."/>
            <person name="Mortensen U.H."/>
            <person name="De Vries R.P."/>
            <person name="Baker S.E."/>
            <person name="Andersen M.R."/>
        </authorList>
    </citation>
    <scope>NUCLEOTIDE SEQUENCE [LARGE SCALE GENOMIC DNA]</scope>
    <source>
        <strain evidence="1 2">CBS 449.75</strain>
    </source>
</reference>
<comment type="caution">
    <text evidence="1">The sequence shown here is derived from an EMBL/GenBank/DDBJ whole genome shotgun (WGS) entry which is preliminary data.</text>
</comment>
<gene>
    <name evidence="1" type="ORF">BJX67DRAFT_360410</name>
</gene>
<accession>A0ABR4LJZ3</accession>
<sequence length="276" mass="31361">MFSSVHCNMEYQSVCLGTAREPQSLMNILILYPVASAIAGQCNVRDVVSLSLSCKSVYRVLDSHGLALLRKTAIGCSVNCTRTQPTSILQDIALSFHRCHFCSRSGCYRPGRFESIERCLTEFRCSKVTQGRETPTTLAQHPPSYVCNRCMNEKVPESLRPEKPDSASHSHLDGLLYSSGIICHRHPRSSATNPPNPATNQVEKRCQEYHDLFGSMEDLGASVDQWMVRRADFQDRYYTELKRRYRIDWGHDMPTRVEKQTRILLSQSFGGIFLYP</sequence>
<dbReference type="GeneID" id="98144842"/>
<keyword evidence="2" id="KW-1185">Reference proteome</keyword>
<dbReference type="RefSeq" id="XP_070883837.1">
    <property type="nucleotide sequence ID" value="XM_071029770.1"/>
</dbReference>
<proteinExistence type="predicted"/>
<protein>
    <recommendedName>
        <fullName evidence="3">F-box domain-containing protein</fullName>
    </recommendedName>
</protein>
<evidence type="ECO:0000313" key="1">
    <source>
        <dbReference type="EMBL" id="KAL2864858.1"/>
    </source>
</evidence>